<organism evidence="2 3">
    <name type="scientific">Angiostrongylus cantonensis</name>
    <name type="common">Rat lungworm</name>
    <dbReference type="NCBI Taxonomy" id="6313"/>
    <lineage>
        <taxon>Eukaryota</taxon>
        <taxon>Metazoa</taxon>
        <taxon>Ecdysozoa</taxon>
        <taxon>Nematoda</taxon>
        <taxon>Chromadorea</taxon>
        <taxon>Rhabditida</taxon>
        <taxon>Rhabditina</taxon>
        <taxon>Rhabditomorpha</taxon>
        <taxon>Strongyloidea</taxon>
        <taxon>Metastrongylidae</taxon>
        <taxon>Angiostrongylus</taxon>
    </lineage>
</organism>
<sequence>MEVKFETMEEFENANASEEFEKRLTQKDTEENENADPNEKLVVCGRVVKFETVEDYEDVDASEEFEQGVEPEEFDEFEEEDGAEDLTMEELKQEDTEEKENAVLTEELLMVSFAFRSLSRLFWVTMGKQCAVT</sequence>
<feature type="region of interest" description="Disordered" evidence="1">
    <location>
        <begin position="59"/>
        <end position="82"/>
    </location>
</feature>
<dbReference type="WBParaSite" id="ACAC_0001450101-mRNA-1">
    <property type="protein sequence ID" value="ACAC_0001450101-mRNA-1"/>
    <property type="gene ID" value="ACAC_0001450101"/>
</dbReference>
<reference evidence="3" key="2">
    <citation type="submission" date="2017-02" db="UniProtKB">
        <authorList>
            <consortium name="WormBaseParasite"/>
        </authorList>
    </citation>
    <scope>IDENTIFICATION</scope>
</reference>
<reference evidence="2" key="1">
    <citation type="submission" date="2012-09" db="EMBL/GenBank/DDBJ databases">
        <authorList>
            <person name="Martin A.A."/>
        </authorList>
    </citation>
    <scope>NUCLEOTIDE SEQUENCE</scope>
</reference>
<feature type="region of interest" description="Disordered" evidence="1">
    <location>
        <begin position="1"/>
        <end position="38"/>
    </location>
</feature>
<proteinExistence type="predicted"/>
<accession>A0A0K0DRW2</accession>
<evidence type="ECO:0000256" key="1">
    <source>
        <dbReference type="SAM" id="MobiDB-lite"/>
    </source>
</evidence>
<keyword evidence="2" id="KW-1185">Reference proteome</keyword>
<protein>
    <submittedName>
        <fullName evidence="3">Troponin T, skeletal muscle-like</fullName>
    </submittedName>
</protein>
<feature type="compositionally biased region" description="Basic and acidic residues" evidence="1">
    <location>
        <begin position="19"/>
        <end position="29"/>
    </location>
</feature>
<dbReference type="AlphaFoldDB" id="A0A0K0DRW2"/>
<evidence type="ECO:0000313" key="3">
    <source>
        <dbReference type="WBParaSite" id="ACAC_0001450101-mRNA-1"/>
    </source>
</evidence>
<evidence type="ECO:0000313" key="2">
    <source>
        <dbReference type="Proteomes" id="UP000035642"/>
    </source>
</evidence>
<name>A0A0K0DRW2_ANGCA</name>
<dbReference type="Proteomes" id="UP000035642">
    <property type="component" value="Unassembled WGS sequence"/>
</dbReference>